<evidence type="ECO:0000256" key="1">
    <source>
        <dbReference type="ARBA" id="ARBA00011073"/>
    </source>
</evidence>
<keyword evidence="11" id="KW-1185">Reference proteome</keyword>
<reference evidence="10" key="1">
    <citation type="submission" date="2023-06" db="EMBL/GenBank/DDBJ databases">
        <title>Survivors Of The Sea: Transcriptome response of Skeletonema marinoi to long-term dormancy.</title>
        <authorList>
            <person name="Pinder M.I.M."/>
            <person name="Kourtchenko O."/>
            <person name="Robertson E.K."/>
            <person name="Larsson T."/>
            <person name="Maumus F."/>
            <person name="Osuna-Cruz C.M."/>
            <person name="Vancaester E."/>
            <person name="Stenow R."/>
            <person name="Vandepoele K."/>
            <person name="Ploug H."/>
            <person name="Bruchert V."/>
            <person name="Godhe A."/>
            <person name="Topel M."/>
        </authorList>
    </citation>
    <scope>NUCLEOTIDE SEQUENCE</scope>
    <source>
        <strain evidence="10">R05AC</strain>
    </source>
</reference>
<evidence type="ECO:0000313" key="11">
    <source>
        <dbReference type="Proteomes" id="UP001224775"/>
    </source>
</evidence>
<dbReference type="InterPro" id="IPR036852">
    <property type="entry name" value="Peptidase_S8/S53_dom_sf"/>
</dbReference>
<keyword evidence="3 8" id="KW-0378">Hydrolase</keyword>
<comment type="similarity">
    <text evidence="1 8">Belongs to the peptidase S8 family.</text>
</comment>
<keyword evidence="2 8" id="KW-0645">Protease</keyword>
<evidence type="ECO:0000256" key="8">
    <source>
        <dbReference type="PROSITE-ProRule" id="PRU01240"/>
    </source>
</evidence>
<sequence>MKIILLLSSIVSLAILISLAYIYGHDRNHGQATNNADFGEKKMEYPRHLTFQQLQLLVATETISDFGYTSSLSNDDDLLDAQVESTWNDAVLYEWTKALNGETSSSQKQKYPYILCHSGENMSGYERRLALTSTIKSIQQDSKIYLGTLYNKDDSFCAFGHLYASVAINIVGDEYVVQPVLPSLKMIKGLIDAMKEEISDVLSDSGTNTAGNYRKITIDMDLCPGVDVDKNGSGMGKGGSSFQEAEAEEDLELEGMGDIMEAITNMLLSVDAESSTVTSSSTSSSFLPLSQQVYLTSEAYIGQTTSSRAEMWSNLLEENQSSGRCDGTYKRGLKWNGSQTARPDLFPSHMQVEYSNSGEMETALGCALVLLLAISANPDVCSVDVQRSVKTHNLIANYLTESEIEDVTPFQDEGIDGTGEVVAISDSGVDIDNCYFYDPNTNKNGPVGSPTGPGPLVDLSFQKVVQYVAYAYADSGDAYNGHGTHVAGTIAGKRYDREGAADGIASGAKLAVLDAGRGADCCYIPFNVLDTGAPHAKIHSASWGSSTRGQYTSQDRFFDQFMYENDDFLVITSAGNKGSDGGLDVPKTVGSPANSKNGIAVGATVSWGSSLPYRGYGPSFVTYFSSRGPTADGRMKPDLMAPGNKMLSAGARPNEQGECDSDLVYKAGTSMAAPVVSGTAAKIRQYFRQGYYPSGEKNSDDAYPNPSGGLLKAVLLNGAQALLGVDNVIRGGGVTPSAPYDNNQGFGRLSLQDSVYLAGKTNVQLKIWDRESVPDGGTNTYDVTIDKSGGCQSKDLSVTLVWMEEGSPSGCTACVLHDLDLSVSFRGKTYYPNGRSSPDRTNNSERVVINGVQDGETATISVNAHNIAKSDQTGYSVL</sequence>
<dbReference type="Pfam" id="PF00082">
    <property type="entry name" value="Peptidase_S8"/>
    <property type="match status" value="1"/>
</dbReference>
<dbReference type="GO" id="GO:0004252">
    <property type="term" value="F:serine-type endopeptidase activity"/>
    <property type="evidence" value="ECO:0007669"/>
    <property type="project" value="UniProtKB-UniRule"/>
</dbReference>
<evidence type="ECO:0000256" key="4">
    <source>
        <dbReference type="ARBA" id="ARBA00022825"/>
    </source>
</evidence>
<accession>A0AAD8XYJ9</accession>
<dbReference type="PROSITE" id="PS51892">
    <property type="entry name" value="SUBTILASE"/>
    <property type="match status" value="1"/>
</dbReference>
<comment type="catalytic activity">
    <reaction evidence="5">
        <text>Hydrolysis of proteins with broad specificity for peptide bonds, and a preference for a large uncharged residue in P1. Hydrolyzes peptide amides.</text>
        <dbReference type="EC" id="3.4.21.62"/>
    </reaction>
</comment>
<dbReference type="Gene3D" id="3.40.50.200">
    <property type="entry name" value="Peptidase S8/S53 domain"/>
    <property type="match status" value="1"/>
</dbReference>
<dbReference type="PANTHER" id="PTHR43399">
    <property type="entry name" value="SUBTILISIN-RELATED"/>
    <property type="match status" value="1"/>
</dbReference>
<name>A0AAD8XYJ9_9STRA</name>
<dbReference type="PROSITE" id="PS00137">
    <property type="entry name" value="SUBTILASE_HIS"/>
    <property type="match status" value="1"/>
</dbReference>
<dbReference type="InterPro" id="IPR034058">
    <property type="entry name" value="TagA/B/C/D_pept_dom"/>
</dbReference>
<evidence type="ECO:0000256" key="2">
    <source>
        <dbReference type="ARBA" id="ARBA00022670"/>
    </source>
</evidence>
<dbReference type="InterPro" id="IPR000209">
    <property type="entry name" value="Peptidase_S8/S53_dom"/>
</dbReference>
<dbReference type="GO" id="GO:0006508">
    <property type="term" value="P:proteolysis"/>
    <property type="evidence" value="ECO:0007669"/>
    <property type="project" value="UniProtKB-KW"/>
</dbReference>
<dbReference type="InterPro" id="IPR008979">
    <property type="entry name" value="Galactose-bd-like_sf"/>
</dbReference>
<evidence type="ECO:0000256" key="6">
    <source>
        <dbReference type="ARBA" id="ARBA00023619"/>
    </source>
</evidence>
<dbReference type="CDD" id="cd04842">
    <property type="entry name" value="Peptidases_S8_Kp43_protease"/>
    <property type="match status" value="1"/>
</dbReference>
<dbReference type="InterPro" id="IPR022398">
    <property type="entry name" value="Peptidase_S8_His-AS"/>
</dbReference>
<keyword evidence="4 8" id="KW-0720">Serine protease</keyword>
<dbReference type="SUPFAM" id="SSF49785">
    <property type="entry name" value="Galactose-binding domain-like"/>
    <property type="match status" value="1"/>
</dbReference>
<dbReference type="PRINTS" id="PR00723">
    <property type="entry name" value="SUBTILISIN"/>
</dbReference>
<dbReference type="InterPro" id="IPR015500">
    <property type="entry name" value="Peptidase_S8_subtilisin-rel"/>
</dbReference>
<evidence type="ECO:0000256" key="7">
    <source>
        <dbReference type="PIRSR" id="PIRSR615500-1"/>
    </source>
</evidence>
<evidence type="ECO:0000259" key="9">
    <source>
        <dbReference type="Pfam" id="PF00082"/>
    </source>
</evidence>
<proteinExistence type="inferred from homology"/>
<dbReference type="AlphaFoldDB" id="A0AAD8XYJ9"/>
<dbReference type="SUPFAM" id="SSF52743">
    <property type="entry name" value="Subtilisin-like"/>
    <property type="match status" value="1"/>
</dbReference>
<dbReference type="Proteomes" id="UP001224775">
    <property type="component" value="Unassembled WGS sequence"/>
</dbReference>
<dbReference type="Gene3D" id="2.60.120.380">
    <property type="match status" value="1"/>
</dbReference>
<dbReference type="InterPro" id="IPR051048">
    <property type="entry name" value="Peptidase_S8/S53_subtilisin"/>
</dbReference>
<feature type="active site" description="Charge relay system" evidence="7 8">
    <location>
        <position position="426"/>
    </location>
</feature>
<dbReference type="EC" id="3.4.21.62" evidence="6"/>
<evidence type="ECO:0000256" key="3">
    <source>
        <dbReference type="ARBA" id="ARBA00022801"/>
    </source>
</evidence>
<protein>
    <recommendedName>
        <fullName evidence="6">subtilisin</fullName>
        <ecNumber evidence="6">3.4.21.62</ecNumber>
    </recommendedName>
</protein>
<feature type="domain" description="Peptidase S8/S53" evidence="9">
    <location>
        <begin position="417"/>
        <end position="722"/>
    </location>
</feature>
<dbReference type="InterPro" id="IPR023828">
    <property type="entry name" value="Peptidase_S8_Ser-AS"/>
</dbReference>
<evidence type="ECO:0000313" key="10">
    <source>
        <dbReference type="EMBL" id="KAK1736269.1"/>
    </source>
</evidence>
<gene>
    <name evidence="10" type="ORF">QTG54_012869</name>
</gene>
<dbReference type="EMBL" id="JATAAI010000029">
    <property type="protein sequence ID" value="KAK1736269.1"/>
    <property type="molecule type" value="Genomic_DNA"/>
</dbReference>
<evidence type="ECO:0000256" key="5">
    <source>
        <dbReference type="ARBA" id="ARBA00023529"/>
    </source>
</evidence>
<feature type="active site" description="Charge relay system" evidence="7 8">
    <location>
        <position position="482"/>
    </location>
</feature>
<dbReference type="PANTHER" id="PTHR43399:SF4">
    <property type="entry name" value="CELL WALL-ASSOCIATED PROTEASE"/>
    <property type="match status" value="1"/>
</dbReference>
<feature type="active site" description="Charge relay system" evidence="7 8">
    <location>
        <position position="670"/>
    </location>
</feature>
<organism evidence="10 11">
    <name type="scientific">Skeletonema marinoi</name>
    <dbReference type="NCBI Taxonomy" id="267567"/>
    <lineage>
        <taxon>Eukaryota</taxon>
        <taxon>Sar</taxon>
        <taxon>Stramenopiles</taxon>
        <taxon>Ochrophyta</taxon>
        <taxon>Bacillariophyta</taxon>
        <taxon>Coscinodiscophyceae</taxon>
        <taxon>Thalassiosirophycidae</taxon>
        <taxon>Thalassiosirales</taxon>
        <taxon>Skeletonemataceae</taxon>
        <taxon>Skeletonema</taxon>
        <taxon>Skeletonema marinoi-dohrnii complex</taxon>
    </lineage>
</organism>
<comment type="caution">
    <text evidence="10">The sequence shown here is derived from an EMBL/GenBank/DDBJ whole genome shotgun (WGS) entry which is preliminary data.</text>
</comment>
<dbReference type="PROSITE" id="PS00138">
    <property type="entry name" value="SUBTILASE_SER"/>
    <property type="match status" value="1"/>
</dbReference>